<gene>
    <name evidence="2" type="ORF">C2G38_2321405</name>
</gene>
<reference evidence="2 3" key="1">
    <citation type="submission" date="2018-06" db="EMBL/GenBank/DDBJ databases">
        <title>Comparative genomics reveals the genomic features of Rhizophagus irregularis, R. cerebriforme, R. diaphanum and Gigaspora rosea, and their symbiotic lifestyle signature.</title>
        <authorList>
            <person name="Morin E."/>
            <person name="San Clemente H."/>
            <person name="Chen E.C.H."/>
            <person name="De La Providencia I."/>
            <person name="Hainaut M."/>
            <person name="Kuo A."/>
            <person name="Kohler A."/>
            <person name="Murat C."/>
            <person name="Tang N."/>
            <person name="Roy S."/>
            <person name="Loubradou J."/>
            <person name="Henrissat B."/>
            <person name="Grigoriev I.V."/>
            <person name="Corradi N."/>
            <person name="Roux C."/>
            <person name="Martin F.M."/>
        </authorList>
    </citation>
    <scope>NUCLEOTIDE SEQUENCE [LARGE SCALE GENOMIC DNA]</scope>
    <source>
        <strain evidence="2 3">DAOM 194757</strain>
    </source>
</reference>
<evidence type="ECO:0000313" key="2">
    <source>
        <dbReference type="EMBL" id="RIB14799.1"/>
    </source>
</evidence>
<proteinExistence type="predicted"/>
<keyword evidence="1" id="KW-0175">Coiled coil</keyword>
<dbReference type="EMBL" id="QKWP01000795">
    <property type="protein sequence ID" value="RIB14799.1"/>
    <property type="molecule type" value="Genomic_DNA"/>
</dbReference>
<dbReference type="Proteomes" id="UP000266673">
    <property type="component" value="Unassembled WGS sequence"/>
</dbReference>
<accession>A0A397V1B4</accession>
<keyword evidence="3" id="KW-1185">Reference proteome</keyword>
<dbReference type="OrthoDB" id="10549679at2759"/>
<name>A0A397V1B4_9GLOM</name>
<evidence type="ECO:0000313" key="3">
    <source>
        <dbReference type="Proteomes" id="UP000266673"/>
    </source>
</evidence>
<sequence length="208" mass="23774">MQAQRDSSNENAKIITEKTKLEVKYNGLKARIVELEQTTKKNEELKDDAKHRFYRARDQRSLISKISTTTNPSNPKSLEEIETDNFLDLESKNEVSNMIGERNREKKLLRGNEAPASQTQKSYNTSLTMPTPLILSKVSIFDGDNSSEVLLQSNGTNVPEPLDSKMVKKLWDQNQNKTSQYQCTLSRSHKKKGTEYINQVITDGIYSR</sequence>
<dbReference type="AlphaFoldDB" id="A0A397V1B4"/>
<protein>
    <submittedName>
        <fullName evidence="2">Uncharacterized protein</fullName>
    </submittedName>
</protein>
<organism evidence="2 3">
    <name type="scientific">Gigaspora rosea</name>
    <dbReference type="NCBI Taxonomy" id="44941"/>
    <lineage>
        <taxon>Eukaryota</taxon>
        <taxon>Fungi</taxon>
        <taxon>Fungi incertae sedis</taxon>
        <taxon>Mucoromycota</taxon>
        <taxon>Glomeromycotina</taxon>
        <taxon>Glomeromycetes</taxon>
        <taxon>Diversisporales</taxon>
        <taxon>Gigasporaceae</taxon>
        <taxon>Gigaspora</taxon>
    </lineage>
</organism>
<evidence type="ECO:0000256" key="1">
    <source>
        <dbReference type="SAM" id="Coils"/>
    </source>
</evidence>
<feature type="coiled-coil region" evidence="1">
    <location>
        <begin position="18"/>
        <end position="52"/>
    </location>
</feature>
<comment type="caution">
    <text evidence="2">The sequence shown here is derived from an EMBL/GenBank/DDBJ whole genome shotgun (WGS) entry which is preliminary data.</text>
</comment>